<evidence type="ECO:0000256" key="1">
    <source>
        <dbReference type="SAM" id="MobiDB-lite"/>
    </source>
</evidence>
<proteinExistence type="predicted"/>
<dbReference type="EMBL" id="CR936257">
    <property type="protein sequence ID" value="CAI48917.1"/>
    <property type="molecule type" value="Genomic_DNA"/>
</dbReference>
<dbReference type="EnsemblBacteria" id="CAI48917">
    <property type="protein sequence ID" value="CAI48917"/>
    <property type="gene ID" value="NP_1652A"/>
</dbReference>
<dbReference type="HOGENOM" id="CLU_1451446_0_0_2"/>
<dbReference type="RefSeq" id="WP_011322551.1">
    <property type="nucleotide sequence ID" value="NC_007426.1"/>
</dbReference>
<protein>
    <submittedName>
        <fullName evidence="2">Uncharacterized protein</fullName>
    </submittedName>
</protein>
<feature type="compositionally biased region" description="Acidic residues" evidence="1">
    <location>
        <begin position="27"/>
        <end position="41"/>
    </location>
</feature>
<reference evidence="2 3" key="1">
    <citation type="journal article" date="2005" name="Genome Res.">
        <title>Living with two extremes: conclusions from the genome sequence of Natronomonas pharaonis.</title>
        <authorList>
            <person name="Falb M."/>
            <person name="Pfeiffer F."/>
            <person name="Palm P."/>
            <person name="Rodewald K."/>
            <person name="Hickmann V."/>
            <person name="Tittor J."/>
            <person name="Oesterhelt D."/>
        </authorList>
    </citation>
    <scope>NUCLEOTIDE SEQUENCE [LARGE SCALE GENOMIC DNA]</scope>
    <source>
        <strain evidence="3">ATCC 35678 / DSM 2160 / CIP 103997 / JCM 8858 / NBRC 14720 / NCIMB 2260 / Gabara</strain>
    </source>
</reference>
<dbReference type="InterPro" id="IPR006311">
    <property type="entry name" value="TAT_signal"/>
</dbReference>
<accession>A0A1U7EV72</accession>
<keyword evidence="3" id="KW-1185">Reference proteome</keyword>
<organism evidence="2 3">
    <name type="scientific">Natronomonas pharaonis (strain ATCC 35678 / DSM 2160 / CIP 103997 / JCM 8858 / NBRC 14720 / NCIMB 2260 / Gabara)</name>
    <name type="common">Halobacterium pharaonis</name>
    <dbReference type="NCBI Taxonomy" id="348780"/>
    <lineage>
        <taxon>Archaea</taxon>
        <taxon>Methanobacteriati</taxon>
        <taxon>Methanobacteriota</taxon>
        <taxon>Stenosarchaea group</taxon>
        <taxon>Halobacteria</taxon>
        <taxon>Halobacteriales</taxon>
        <taxon>Natronomonadaceae</taxon>
        <taxon>Natronomonas</taxon>
    </lineage>
</organism>
<feature type="region of interest" description="Disordered" evidence="1">
    <location>
        <begin position="19"/>
        <end position="47"/>
    </location>
</feature>
<dbReference type="OrthoDB" id="242689at2157"/>
<sequence>MTRKLSRRQLVSGLAAAGAGVAAGCTDGEEGDSEDEEDTDIDPGLAVGDRALSSAFPLELYEPGTDERVATVHWHGPEFSHWHFGPLEIPAGDSRTLQAQFNADGGGTIDIGEGEPYAVSVGRTEATPEELLSVSVAGDEITVSGGESGEGELVFQLRHEGDVVWVSPPLSTDVAGD</sequence>
<evidence type="ECO:0000313" key="2">
    <source>
        <dbReference type="EMBL" id="CAI48917.1"/>
    </source>
</evidence>
<gene>
    <name evidence="2" type="ordered locus">NP_1652A</name>
</gene>
<dbReference type="eggNOG" id="arCOG11365">
    <property type="taxonomic scope" value="Archaea"/>
</dbReference>
<dbReference type="PROSITE" id="PS51257">
    <property type="entry name" value="PROKAR_LIPOPROTEIN"/>
    <property type="match status" value="1"/>
</dbReference>
<dbReference type="KEGG" id="nph:NP_1652A"/>
<dbReference type="GeneID" id="3701212"/>
<name>A0A1U7EV72_NATPD</name>
<dbReference type="Proteomes" id="UP000002698">
    <property type="component" value="Chromosome"/>
</dbReference>
<dbReference type="AlphaFoldDB" id="A0A1U7EV72"/>
<evidence type="ECO:0000313" key="3">
    <source>
        <dbReference type="Proteomes" id="UP000002698"/>
    </source>
</evidence>
<dbReference type="STRING" id="348780.NP_1652A"/>
<dbReference type="PROSITE" id="PS51318">
    <property type="entry name" value="TAT"/>
    <property type="match status" value="1"/>
</dbReference>